<name>A0ABP0ET33_9RICK</name>
<sequence>MLKVGVYMNNLSLEEYVENSISVRNILMNVLA</sequence>
<accession>A0ABP0ET33</accession>
<dbReference type="EMBL" id="CAWVOK010000024">
    <property type="protein sequence ID" value="CAK8163186.1"/>
    <property type="molecule type" value="Genomic_DNA"/>
</dbReference>
<evidence type="ECO:0000313" key="1">
    <source>
        <dbReference type="EMBL" id="CAK8163186.1"/>
    </source>
</evidence>
<dbReference type="Proteomes" id="UP001314181">
    <property type="component" value="Unassembled WGS sequence"/>
</dbReference>
<proteinExistence type="predicted"/>
<keyword evidence="2" id="KW-1185">Reference proteome</keyword>
<comment type="caution">
    <text evidence="1">The sequence shown here is derived from an EMBL/GenBank/DDBJ whole genome shotgun (WGS) entry which is preliminary data.</text>
</comment>
<gene>
    <name evidence="1" type="ORF">CAXC1_310028</name>
</gene>
<evidence type="ECO:0000313" key="2">
    <source>
        <dbReference type="Proteomes" id="UP001314181"/>
    </source>
</evidence>
<organism evidence="1 2">
    <name type="scientific">Candidatus Xenohaliotis californiensis</name>
    <dbReference type="NCBI Taxonomy" id="84677"/>
    <lineage>
        <taxon>Bacteria</taxon>
        <taxon>Pseudomonadati</taxon>
        <taxon>Pseudomonadota</taxon>
        <taxon>Alphaproteobacteria</taxon>
        <taxon>Rickettsiales</taxon>
        <taxon>Anaplasmataceae</taxon>
        <taxon>Candidatus Xenohaliotis</taxon>
    </lineage>
</organism>
<protein>
    <submittedName>
        <fullName evidence="1">Uncharacterized protein</fullName>
    </submittedName>
</protein>
<reference evidence="1 2" key="1">
    <citation type="submission" date="2024-01" db="EMBL/GenBank/DDBJ databases">
        <authorList>
            <person name="Kunselman E."/>
        </authorList>
    </citation>
    <scope>NUCLEOTIDE SEQUENCE [LARGE SCALE GENOMIC DNA]</scope>
    <source>
        <strain evidence="1">2 abalone samples</strain>
    </source>
</reference>